<dbReference type="Proteomes" id="UP000001075">
    <property type="component" value="Unassembled WGS sequence"/>
</dbReference>
<evidence type="ECO:0000313" key="2">
    <source>
        <dbReference type="Proteomes" id="UP000001075"/>
    </source>
</evidence>
<dbReference type="EMBL" id="JH000229">
    <property type="protein sequence ID" value="EGW00222.1"/>
    <property type="molecule type" value="Genomic_DNA"/>
</dbReference>
<accession>G3H9H1</accession>
<proteinExistence type="predicted"/>
<sequence length="80" mass="9018">MFLSPFNGECATWLIMCFQNGRFSDNSRRATVIPQSRQKGDSHRSTHRLRTRMGGLITRTLGCTPCHLCNTRSSGGNMKK</sequence>
<name>G3H9H1_CRIGR</name>
<reference evidence="2" key="1">
    <citation type="journal article" date="2011" name="Nat. Biotechnol.">
        <title>The genomic sequence of the Chinese hamster ovary (CHO)-K1 cell line.</title>
        <authorList>
            <person name="Xu X."/>
            <person name="Nagarajan H."/>
            <person name="Lewis N.E."/>
            <person name="Pan S."/>
            <person name="Cai Z."/>
            <person name="Liu X."/>
            <person name="Chen W."/>
            <person name="Xie M."/>
            <person name="Wang W."/>
            <person name="Hammond S."/>
            <person name="Andersen M.R."/>
            <person name="Neff N."/>
            <person name="Passarelli B."/>
            <person name="Koh W."/>
            <person name="Fan H.C."/>
            <person name="Wang J."/>
            <person name="Gui Y."/>
            <person name="Lee K.H."/>
            <person name="Betenbaugh M.J."/>
            <person name="Quake S.R."/>
            <person name="Famili I."/>
            <person name="Palsson B.O."/>
            <person name="Wang J."/>
        </authorList>
    </citation>
    <scope>NUCLEOTIDE SEQUENCE [LARGE SCALE GENOMIC DNA]</scope>
    <source>
        <strain evidence="2">CHO K1 cell line</strain>
    </source>
</reference>
<protein>
    <submittedName>
        <fullName evidence="1">Uncharacterized protein</fullName>
    </submittedName>
</protein>
<dbReference type="InParanoid" id="G3H9H1"/>
<dbReference type="AlphaFoldDB" id="G3H9H1"/>
<evidence type="ECO:0000313" key="1">
    <source>
        <dbReference type="EMBL" id="EGW00222.1"/>
    </source>
</evidence>
<gene>
    <name evidence="1" type="ORF">I79_007043</name>
</gene>
<organism evidence="1 2">
    <name type="scientific">Cricetulus griseus</name>
    <name type="common">Chinese hamster</name>
    <name type="synonym">Cricetulus barabensis griseus</name>
    <dbReference type="NCBI Taxonomy" id="10029"/>
    <lineage>
        <taxon>Eukaryota</taxon>
        <taxon>Metazoa</taxon>
        <taxon>Chordata</taxon>
        <taxon>Craniata</taxon>
        <taxon>Vertebrata</taxon>
        <taxon>Euteleostomi</taxon>
        <taxon>Mammalia</taxon>
        <taxon>Eutheria</taxon>
        <taxon>Euarchontoglires</taxon>
        <taxon>Glires</taxon>
        <taxon>Rodentia</taxon>
        <taxon>Myomorpha</taxon>
        <taxon>Muroidea</taxon>
        <taxon>Cricetidae</taxon>
        <taxon>Cricetinae</taxon>
        <taxon>Cricetulus</taxon>
    </lineage>
</organism>